<evidence type="ECO:0000313" key="2">
    <source>
        <dbReference type="EMBL" id="KAK8948308.1"/>
    </source>
</evidence>
<gene>
    <name evidence="2" type="ORF">KSP40_PGU004840</name>
</gene>
<accession>A0ABR2LS14</accession>
<feature type="compositionally biased region" description="Low complexity" evidence="1">
    <location>
        <begin position="16"/>
        <end position="37"/>
    </location>
</feature>
<protein>
    <submittedName>
        <fullName evidence="2">Uncharacterized protein</fullName>
    </submittedName>
</protein>
<keyword evidence="3" id="KW-1185">Reference proteome</keyword>
<dbReference type="Proteomes" id="UP001412067">
    <property type="component" value="Unassembled WGS sequence"/>
</dbReference>
<comment type="caution">
    <text evidence="2">The sequence shown here is derived from an EMBL/GenBank/DDBJ whole genome shotgun (WGS) entry which is preliminary data.</text>
</comment>
<sequence length="57" mass="6201">MAAPILHLSYSPFSFPQSPAPLALSDPPDLLQRLQQPGRRRRPTSSNASSNRAENSA</sequence>
<name>A0ABR2LS14_9ASPA</name>
<feature type="compositionally biased region" description="Low complexity" evidence="1">
    <location>
        <begin position="45"/>
        <end position="57"/>
    </location>
</feature>
<proteinExistence type="predicted"/>
<organism evidence="2 3">
    <name type="scientific">Platanthera guangdongensis</name>
    <dbReference type="NCBI Taxonomy" id="2320717"/>
    <lineage>
        <taxon>Eukaryota</taxon>
        <taxon>Viridiplantae</taxon>
        <taxon>Streptophyta</taxon>
        <taxon>Embryophyta</taxon>
        <taxon>Tracheophyta</taxon>
        <taxon>Spermatophyta</taxon>
        <taxon>Magnoliopsida</taxon>
        <taxon>Liliopsida</taxon>
        <taxon>Asparagales</taxon>
        <taxon>Orchidaceae</taxon>
        <taxon>Orchidoideae</taxon>
        <taxon>Orchideae</taxon>
        <taxon>Orchidinae</taxon>
        <taxon>Platanthera</taxon>
    </lineage>
</organism>
<evidence type="ECO:0000256" key="1">
    <source>
        <dbReference type="SAM" id="MobiDB-lite"/>
    </source>
</evidence>
<feature type="region of interest" description="Disordered" evidence="1">
    <location>
        <begin position="11"/>
        <end position="57"/>
    </location>
</feature>
<reference evidence="2 3" key="1">
    <citation type="journal article" date="2022" name="Nat. Plants">
        <title>Genomes of leafy and leafless Platanthera orchids illuminate the evolution of mycoheterotrophy.</title>
        <authorList>
            <person name="Li M.H."/>
            <person name="Liu K.W."/>
            <person name="Li Z."/>
            <person name="Lu H.C."/>
            <person name="Ye Q.L."/>
            <person name="Zhang D."/>
            <person name="Wang J.Y."/>
            <person name="Li Y.F."/>
            <person name="Zhong Z.M."/>
            <person name="Liu X."/>
            <person name="Yu X."/>
            <person name="Liu D.K."/>
            <person name="Tu X.D."/>
            <person name="Liu B."/>
            <person name="Hao Y."/>
            <person name="Liao X.Y."/>
            <person name="Jiang Y.T."/>
            <person name="Sun W.H."/>
            <person name="Chen J."/>
            <person name="Chen Y.Q."/>
            <person name="Ai Y."/>
            <person name="Zhai J.W."/>
            <person name="Wu S.S."/>
            <person name="Zhou Z."/>
            <person name="Hsiao Y.Y."/>
            <person name="Wu W.L."/>
            <person name="Chen Y.Y."/>
            <person name="Lin Y.F."/>
            <person name="Hsu J.L."/>
            <person name="Li C.Y."/>
            <person name="Wang Z.W."/>
            <person name="Zhao X."/>
            <person name="Zhong W.Y."/>
            <person name="Ma X.K."/>
            <person name="Ma L."/>
            <person name="Huang J."/>
            <person name="Chen G.Z."/>
            <person name="Huang M.Z."/>
            <person name="Huang L."/>
            <person name="Peng D.H."/>
            <person name="Luo Y.B."/>
            <person name="Zou S.Q."/>
            <person name="Chen S.P."/>
            <person name="Lan S."/>
            <person name="Tsai W.C."/>
            <person name="Van de Peer Y."/>
            <person name="Liu Z.J."/>
        </authorList>
    </citation>
    <scope>NUCLEOTIDE SEQUENCE [LARGE SCALE GENOMIC DNA]</scope>
    <source>
        <strain evidence="2">Lor288</strain>
    </source>
</reference>
<evidence type="ECO:0000313" key="3">
    <source>
        <dbReference type="Proteomes" id="UP001412067"/>
    </source>
</evidence>
<dbReference type="EMBL" id="JBBWWR010000016">
    <property type="protein sequence ID" value="KAK8948308.1"/>
    <property type="molecule type" value="Genomic_DNA"/>
</dbReference>